<feature type="region of interest" description="Disordered" evidence="2">
    <location>
        <begin position="488"/>
        <end position="520"/>
    </location>
</feature>
<evidence type="ECO:0000256" key="3">
    <source>
        <dbReference type="SAM" id="SignalP"/>
    </source>
</evidence>
<comment type="caution">
    <text evidence="5">The sequence shown here is derived from an EMBL/GenBank/DDBJ whole genome shotgun (WGS) entry which is preliminary data.</text>
</comment>
<evidence type="ECO:0000313" key="5">
    <source>
        <dbReference type="EMBL" id="PTL60631.1"/>
    </source>
</evidence>
<dbReference type="SUPFAM" id="SSF53850">
    <property type="entry name" value="Periplasmic binding protein-like II"/>
    <property type="match status" value="1"/>
</dbReference>
<gene>
    <name evidence="5" type="ORF">C7Y72_13805</name>
</gene>
<dbReference type="Proteomes" id="UP000240739">
    <property type="component" value="Unassembled WGS sequence"/>
</dbReference>
<evidence type="ECO:0000259" key="4">
    <source>
        <dbReference type="Pfam" id="PF12849"/>
    </source>
</evidence>
<protein>
    <recommendedName>
        <fullName evidence="4">PBP domain-containing protein</fullName>
    </recommendedName>
</protein>
<feature type="signal peptide" evidence="3">
    <location>
        <begin position="1"/>
        <end position="35"/>
    </location>
</feature>
<name>A0A2T4UN43_9ACTN</name>
<dbReference type="PANTHER" id="PTHR42996:SF1">
    <property type="entry name" value="PHOSPHATE-BINDING PROTEIN PSTS"/>
    <property type="match status" value="1"/>
</dbReference>
<dbReference type="PANTHER" id="PTHR42996">
    <property type="entry name" value="PHOSPHATE-BINDING PROTEIN PSTS"/>
    <property type="match status" value="1"/>
</dbReference>
<feature type="compositionally biased region" description="Polar residues" evidence="2">
    <location>
        <begin position="105"/>
        <end position="116"/>
    </location>
</feature>
<dbReference type="RefSeq" id="WP_107569448.1">
    <property type="nucleotide sequence ID" value="NZ_PYYB01000001.1"/>
</dbReference>
<sequence>MALPTTAKARGARMLATVLAGSAAAAALSAPAAHAAFVTPACKGADISGVGATFPVQAHVGWVANFRSDTPGACGATAPNVTYNPSGAITGSGAGRIAMGLRSAAGSSNPNPNQNRDANRRFAGTDEPPTPAQTLQMEQGPIDNNGVDVTPTDNGDLHVIPVAVGAVAVDVNFPQGCTVPTALQANAPADSTVRLKLEAGQLEKAFAADTLVDTWGELVPGITGTPSDANLGTTCAGAPIRRVVRQDDSGTTFALKDWLAKVNPNRGWRTTFGATPNTTWPNTVNESSAATCPYTSNLCKAASSGGGNQLTLLANAQSQGSIGYGVVADSRTRGFDVASATDTTFWVAIQNDAGGTAYDPSRSPNGYKQNGLAGSNCGGVTFTGVPATTLGDWEAVSAAGGAGSTAYPACTVTYILAWDDYGPVYGLSADNEKKARTAKDYLSSIVTADGQADLSARDYAPLPTSLRTIAQNGVAAIGYNKADTGVVTPPAPAPAPAPATPAPTTPAAGGTTPQPAPQAPSNVFTVASGRVSSTNLLLSIQVPGAGTVRAVATAKVKGKTVRVGSVSATASAAGTVKLTIKASSAAKKLLKKAGLKVSVAVTYTPTGGTAASKSKALTLKKLKAAKKK</sequence>
<evidence type="ECO:0000313" key="6">
    <source>
        <dbReference type="Proteomes" id="UP000240739"/>
    </source>
</evidence>
<dbReference type="EMBL" id="PYYB01000001">
    <property type="protein sequence ID" value="PTL60631.1"/>
    <property type="molecule type" value="Genomic_DNA"/>
</dbReference>
<proteinExistence type="inferred from homology"/>
<evidence type="ECO:0000256" key="1">
    <source>
        <dbReference type="ARBA" id="ARBA00008725"/>
    </source>
</evidence>
<dbReference type="Pfam" id="PF12849">
    <property type="entry name" value="PBP_like_2"/>
    <property type="match status" value="1"/>
</dbReference>
<dbReference type="AlphaFoldDB" id="A0A2T4UN43"/>
<accession>A0A2T4UN43</accession>
<feature type="region of interest" description="Disordered" evidence="2">
    <location>
        <begin position="102"/>
        <end position="141"/>
    </location>
</feature>
<dbReference type="Gene3D" id="3.40.190.10">
    <property type="entry name" value="Periplasmic binding protein-like II"/>
    <property type="match status" value="2"/>
</dbReference>
<dbReference type="InterPro" id="IPR024370">
    <property type="entry name" value="PBP_domain"/>
</dbReference>
<reference evidence="5 6" key="1">
    <citation type="submission" date="2018-03" db="EMBL/GenBank/DDBJ databases">
        <title>Aquarubrobacter algicola gen. nov., sp. nov., a novel actinobacterium isolated from shallow eutrophic lake during the end of cyanobacterial harmful algal blooms.</title>
        <authorList>
            <person name="Chun S.J."/>
        </authorList>
    </citation>
    <scope>NUCLEOTIDE SEQUENCE [LARGE SCALE GENOMIC DNA]</scope>
    <source>
        <strain evidence="5 6">Seoho-28</strain>
    </source>
</reference>
<keyword evidence="3" id="KW-0732">Signal</keyword>
<keyword evidence="6" id="KW-1185">Reference proteome</keyword>
<organism evidence="5 6">
    <name type="scientific">Paraconexibacter algicola</name>
    <dbReference type="NCBI Taxonomy" id="2133960"/>
    <lineage>
        <taxon>Bacteria</taxon>
        <taxon>Bacillati</taxon>
        <taxon>Actinomycetota</taxon>
        <taxon>Thermoleophilia</taxon>
        <taxon>Solirubrobacterales</taxon>
        <taxon>Paraconexibacteraceae</taxon>
        <taxon>Paraconexibacter</taxon>
    </lineage>
</organism>
<feature type="domain" description="PBP" evidence="4">
    <location>
        <begin position="151"/>
        <end position="421"/>
    </location>
</feature>
<feature type="compositionally biased region" description="Pro residues" evidence="2">
    <location>
        <begin position="489"/>
        <end position="504"/>
    </location>
</feature>
<dbReference type="InterPro" id="IPR050962">
    <property type="entry name" value="Phosphate-bind_PstS"/>
</dbReference>
<feature type="chain" id="PRO_5015431797" description="PBP domain-containing protein" evidence="3">
    <location>
        <begin position="36"/>
        <end position="628"/>
    </location>
</feature>
<dbReference type="OrthoDB" id="5243141at2"/>
<comment type="similarity">
    <text evidence="1">Belongs to the PstS family.</text>
</comment>
<evidence type="ECO:0000256" key="2">
    <source>
        <dbReference type="SAM" id="MobiDB-lite"/>
    </source>
</evidence>